<reference evidence="2 3" key="1">
    <citation type="submission" date="2018-08" db="EMBL/GenBank/DDBJ databases">
        <title>A genome reference for cultivated species of the human gut microbiota.</title>
        <authorList>
            <person name="Zou Y."/>
            <person name="Xue W."/>
            <person name="Luo G."/>
        </authorList>
    </citation>
    <scope>NUCLEOTIDE SEQUENCE [LARGE SCALE GENOMIC DNA]</scope>
    <source>
        <strain evidence="2 3">OF02-7</strain>
    </source>
</reference>
<evidence type="ECO:0000313" key="3">
    <source>
        <dbReference type="Proteomes" id="UP000286063"/>
    </source>
</evidence>
<name>A0A413IMS9_9BACT</name>
<gene>
    <name evidence="2" type="ORF">DXA50_10350</name>
</gene>
<dbReference type="Proteomes" id="UP000286063">
    <property type="component" value="Unassembled WGS sequence"/>
</dbReference>
<dbReference type="AlphaFoldDB" id="A0A413IMS9"/>
<dbReference type="RefSeq" id="WP_117775074.1">
    <property type="nucleotide sequence ID" value="NZ_CAUGOG010000015.1"/>
</dbReference>
<proteinExistence type="predicted"/>
<protein>
    <submittedName>
        <fullName evidence="2">Uncharacterized protein</fullName>
    </submittedName>
</protein>
<dbReference type="EMBL" id="QSCR01000016">
    <property type="protein sequence ID" value="RGY17289.1"/>
    <property type="molecule type" value="Genomic_DNA"/>
</dbReference>
<accession>A0A413IMS9</accession>
<organism evidence="2 3">
    <name type="scientific">Butyricimonas virosa</name>
    <dbReference type="NCBI Taxonomy" id="544645"/>
    <lineage>
        <taxon>Bacteria</taxon>
        <taxon>Pseudomonadati</taxon>
        <taxon>Bacteroidota</taxon>
        <taxon>Bacteroidia</taxon>
        <taxon>Bacteroidales</taxon>
        <taxon>Odoribacteraceae</taxon>
        <taxon>Butyricimonas</taxon>
    </lineage>
</organism>
<dbReference type="OrthoDB" id="796548at2"/>
<comment type="caution">
    <text evidence="2">The sequence shown here is derived from an EMBL/GenBank/DDBJ whole genome shotgun (WGS) entry which is preliminary data.</text>
</comment>
<sequence length="127" mass="14467">MQSNIQNISPIKQRILQFVANLGISKREFYSLTGISRGTLESKTGITEDTLTKLFTTYPNLSPIWIFTGKGEKFQSQQDEIPTYFAPEQNIEDKLLCIIAKKDSEIRELAEEVGKLKQEILQLKNSV</sequence>
<feature type="coiled-coil region" evidence="1">
    <location>
        <begin position="99"/>
        <end position="126"/>
    </location>
</feature>
<keyword evidence="1" id="KW-0175">Coiled coil</keyword>
<evidence type="ECO:0000256" key="1">
    <source>
        <dbReference type="SAM" id="Coils"/>
    </source>
</evidence>
<evidence type="ECO:0000313" key="2">
    <source>
        <dbReference type="EMBL" id="RGY17289.1"/>
    </source>
</evidence>